<dbReference type="InterPro" id="IPR045644">
    <property type="entry name" value="DUF6404"/>
</dbReference>
<dbReference type="STRING" id="1486859.SAMN05444273_10223"/>
<dbReference type="Pfam" id="PF19942">
    <property type="entry name" value="DUF6404"/>
    <property type="match status" value="1"/>
</dbReference>
<reference evidence="3" key="1">
    <citation type="submission" date="2016-11" db="EMBL/GenBank/DDBJ databases">
        <authorList>
            <person name="Varghese N."/>
            <person name="Submissions S."/>
        </authorList>
    </citation>
    <scope>NUCLEOTIDE SEQUENCE [LARGE SCALE GENOMIC DNA]</scope>
    <source>
        <strain evidence="3">DSM 100566</strain>
    </source>
</reference>
<dbReference type="Proteomes" id="UP000184144">
    <property type="component" value="Unassembled WGS sequence"/>
</dbReference>
<evidence type="ECO:0000256" key="1">
    <source>
        <dbReference type="SAM" id="Phobius"/>
    </source>
</evidence>
<evidence type="ECO:0000313" key="3">
    <source>
        <dbReference type="Proteomes" id="UP000184144"/>
    </source>
</evidence>
<organism evidence="2 3">
    <name type="scientific">Litoreibacter ascidiaceicola</name>
    <dbReference type="NCBI Taxonomy" id="1486859"/>
    <lineage>
        <taxon>Bacteria</taxon>
        <taxon>Pseudomonadati</taxon>
        <taxon>Pseudomonadota</taxon>
        <taxon>Alphaproteobacteria</taxon>
        <taxon>Rhodobacterales</taxon>
        <taxon>Roseobacteraceae</taxon>
        <taxon>Litoreibacter</taxon>
    </lineage>
</organism>
<sequence length="126" mass="14438">MSDYETRFDAALSELEVAGIWRSNAQPPYVWVMRSVGLHPRLPHYLPFWRAALGQGVFFGAFWGLIMYVTTWGPQNLPMGVMLVSSVIAGMFFGLFMALYYKHCRRRYNLSDWVDLHRAPKGGFAA</sequence>
<keyword evidence="1" id="KW-0812">Transmembrane</keyword>
<name>A0A1M4UTN9_9RHOB</name>
<proteinExistence type="predicted"/>
<feature type="transmembrane region" description="Helical" evidence="1">
    <location>
        <begin position="81"/>
        <end position="101"/>
    </location>
</feature>
<keyword evidence="1" id="KW-0472">Membrane</keyword>
<gene>
    <name evidence="2" type="ORF">SAMN05444273_10223</name>
</gene>
<protein>
    <submittedName>
        <fullName evidence="2">Uncharacterized protein</fullName>
    </submittedName>
</protein>
<feature type="transmembrane region" description="Helical" evidence="1">
    <location>
        <begin position="48"/>
        <end position="69"/>
    </location>
</feature>
<dbReference type="EMBL" id="FQUV01000002">
    <property type="protein sequence ID" value="SHE59960.1"/>
    <property type="molecule type" value="Genomic_DNA"/>
</dbReference>
<accession>A0A1M4UTN9</accession>
<evidence type="ECO:0000313" key="2">
    <source>
        <dbReference type="EMBL" id="SHE59960.1"/>
    </source>
</evidence>
<dbReference type="AlphaFoldDB" id="A0A1M4UTN9"/>
<keyword evidence="1" id="KW-1133">Transmembrane helix</keyword>
<keyword evidence="3" id="KW-1185">Reference proteome</keyword>